<dbReference type="InterPro" id="IPR027469">
    <property type="entry name" value="Cation_efflux_TMD_sf"/>
</dbReference>
<feature type="transmembrane region" description="Helical" evidence="6">
    <location>
        <begin position="171"/>
        <end position="192"/>
    </location>
</feature>
<feature type="transmembrane region" description="Helical" evidence="6">
    <location>
        <begin position="12"/>
        <end position="31"/>
    </location>
</feature>
<dbReference type="SUPFAM" id="SSF161111">
    <property type="entry name" value="Cation efflux protein transmembrane domain-like"/>
    <property type="match status" value="1"/>
</dbReference>
<comment type="subcellular location">
    <subcellularLocation>
        <location evidence="1">Membrane</location>
        <topology evidence="1">Multi-pass membrane protein</topology>
    </subcellularLocation>
</comment>
<evidence type="ECO:0000259" key="8">
    <source>
        <dbReference type="Pfam" id="PF16916"/>
    </source>
</evidence>
<dbReference type="STRING" id="999630.TUZN_0075"/>
<dbReference type="Gene3D" id="1.20.1510.10">
    <property type="entry name" value="Cation efflux protein transmembrane domain"/>
    <property type="match status" value="1"/>
</dbReference>
<dbReference type="Gene3D" id="3.30.70.1350">
    <property type="entry name" value="Cation efflux protein, cytoplasmic domain"/>
    <property type="match status" value="1"/>
</dbReference>
<feature type="transmembrane region" description="Helical" evidence="6">
    <location>
        <begin position="105"/>
        <end position="124"/>
    </location>
</feature>
<dbReference type="eggNOG" id="arCOG01474">
    <property type="taxonomic scope" value="Archaea"/>
</dbReference>
<dbReference type="InterPro" id="IPR050291">
    <property type="entry name" value="CDF_Transporter"/>
</dbReference>
<dbReference type="EMBL" id="CP002590">
    <property type="protein sequence ID" value="AEA11579.1"/>
    <property type="molecule type" value="Genomic_DNA"/>
</dbReference>
<dbReference type="Proteomes" id="UP000008138">
    <property type="component" value="Chromosome"/>
</dbReference>
<organism evidence="9 10">
    <name type="scientific">Thermoproteus uzoniensis (strain 768-20)</name>
    <dbReference type="NCBI Taxonomy" id="999630"/>
    <lineage>
        <taxon>Archaea</taxon>
        <taxon>Thermoproteota</taxon>
        <taxon>Thermoprotei</taxon>
        <taxon>Thermoproteales</taxon>
        <taxon>Thermoproteaceae</taxon>
        <taxon>Thermoproteus</taxon>
    </lineage>
</organism>
<evidence type="ECO:0000313" key="9">
    <source>
        <dbReference type="EMBL" id="AEA11579.1"/>
    </source>
</evidence>
<dbReference type="InterPro" id="IPR027470">
    <property type="entry name" value="Cation_efflux_CTD"/>
</dbReference>
<dbReference type="RefSeq" id="WP_013678915.1">
    <property type="nucleotide sequence ID" value="NC_015315.1"/>
</dbReference>
<dbReference type="GeneID" id="10359628"/>
<dbReference type="KEGG" id="tuz:TUZN_0075"/>
<evidence type="ECO:0000259" key="7">
    <source>
        <dbReference type="Pfam" id="PF01545"/>
    </source>
</evidence>
<dbReference type="HOGENOM" id="CLU_013430_3_0_2"/>
<evidence type="ECO:0000256" key="6">
    <source>
        <dbReference type="SAM" id="Phobius"/>
    </source>
</evidence>
<keyword evidence="4 6" id="KW-1133">Transmembrane helix</keyword>
<evidence type="ECO:0000256" key="2">
    <source>
        <dbReference type="ARBA" id="ARBA00022448"/>
    </source>
</evidence>
<dbReference type="PANTHER" id="PTHR43840">
    <property type="entry name" value="MITOCHONDRIAL METAL TRANSPORTER 1-RELATED"/>
    <property type="match status" value="1"/>
</dbReference>
<proteinExistence type="predicted"/>
<keyword evidence="3 6" id="KW-0812">Transmembrane</keyword>
<dbReference type="Pfam" id="PF16916">
    <property type="entry name" value="ZT_dimer"/>
    <property type="match status" value="1"/>
</dbReference>
<dbReference type="SUPFAM" id="SSF160240">
    <property type="entry name" value="Cation efflux protein cytoplasmic domain-like"/>
    <property type="match status" value="1"/>
</dbReference>
<dbReference type="OrthoDB" id="8907at2157"/>
<reference key="2">
    <citation type="submission" date="2011-03" db="EMBL/GenBank/DDBJ databases">
        <title>Complete genome sequence of the thermoacidophilic crenarchaeon Thermoproteus uzoniensis 768-20.</title>
        <authorList>
            <person name="Mardanov A.V."/>
            <person name="Gumerov V.M."/>
            <person name="Beletsky A.V."/>
            <person name="Prokofeva M.I."/>
            <person name="Bonch-Osmolovskaya E.A."/>
            <person name="Ravin N.V."/>
            <person name="Skryabin K.G."/>
        </authorList>
    </citation>
    <scope>NUCLEOTIDE SEQUENCE</scope>
    <source>
        <strain>768-20</strain>
    </source>
</reference>
<feature type="transmembrane region" description="Helical" evidence="6">
    <location>
        <begin position="145"/>
        <end position="165"/>
    </location>
</feature>
<evidence type="ECO:0000256" key="4">
    <source>
        <dbReference type="ARBA" id="ARBA00022989"/>
    </source>
</evidence>
<dbReference type="Pfam" id="PF01545">
    <property type="entry name" value="Cation_efflux"/>
    <property type="match status" value="1"/>
</dbReference>
<accession>F2L130</accession>
<evidence type="ECO:0000313" key="10">
    <source>
        <dbReference type="Proteomes" id="UP000008138"/>
    </source>
</evidence>
<dbReference type="InterPro" id="IPR002524">
    <property type="entry name" value="Cation_efflux"/>
</dbReference>
<evidence type="ECO:0000256" key="1">
    <source>
        <dbReference type="ARBA" id="ARBA00004141"/>
    </source>
</evidence>
<keyword evidence="2" id="KW-0813">Transport</keyword>
<feature type="transmembrane region" description="Helical" evidence="6">
    <location>
        <begin position="74"/>
        <end position="93"/>
    </location>
</feature>
<dbReference type="InterPro" id="IPR058533">
    <property type="entry name" value="Cation_efflux_TM"/>
</dbReference>
<dbReference type="AlphaFoldDB" id="F2L130"/>
<evidence type="ECO:0000256" key="3">
    <source>
        <dbReference type="ARBA" id="ARBA00022692"/>
    </source>
</evidence>
<dbReference type="InterPro" id="IPR036837">
    <property type="entry name" value="Cation_efflux_CTD_sf"/>
</dbReference>
<protein>
    <submittedName>
        <fullName evidence="9">Cation diffusion facilitator family transporter</fullName>
    </submittedName>
</protein>
<dbReference type="PANTHER" id="PTHR43840:SF15">
    <property type="entry name" value="MITOCHONDRIAL METAL TRANSPORTER 1-RELATED"/>
    <property type="match status" value="1"/>
</dbReference>
<dbReference type="NCBIfam" id="TIGR01297">
    <property type="entry name" value="CDF"/>
    <property type="match status" value="1"/>
</dbReference>
<sequence>MDELGAAKTSVISTAAVMALYLSTWLLTGSVAAFSELAHTSVDAIGVAATYFAIRASRKPPDLEHPYGHYKADALGGLIGSIVVLIAAALVAFEGAEKLIRWEAYSPDLFAVFAVAGAVAIDVNRVRVLKRFAHSKALSADALHFTTDVFASGGVLAVFLLGLVLERAAPAYFDLIAPAVDVAAAAAIAAIFTSLSLKLLRSAAVELLDYSPPQLRDEVRALAQSVEGVVSVKDVRLRKAGSVYHGEATIEVRRGLSVEEAHEIADAVEERLRRRLGGYVVVHVEPAPLPKPPDCCDVVLVAPDKALVYVYSRDCKACFPGYDVERIYRVK</sequence>
<reference evidence="9 10" key="1">
    <citation type="journal article" date="2011" name="J. Bacteriol.">
        <title>Complete genome sequence of the thermoacidophilic crenarchaeon Thermoproteus uzoniensis 768-20.</title>
        <authorList>
            <person name="Mardanov A.V."/>
            <person name="Gumerov V.M."/>
            <person name="Beletsky A.V."/>
            <person name="Prokofeva M.I."/>
            <person name="Bonch-Osmolovskaya E.A."/>
            <person name="Ravin N.V."/>
            <person name="Skryabin K.G."/>
        </authorList>
    </citation>
    <scope>NUCLEOTIDE SEQUENCE [LARGE SCALE GENOMIC DNA]</scope>
    <source>
        <strain evidence="9 10">768-20</strain>
    </source>
</reference>
<feature type="domain" description="Cation efflux protein cytoplasmic" evidence="8">
    <location>
        <begin position="213"/>
        <end position="286"/>
    </location>
</feature>
<evidence type="ECO:0000256" key="5">
    <source>
        <dbReference type="ARBA" id="ARBA00023136"/>
    </source>
</evidence>
<gene>
    <name evidence="9" type="ordered locus">TUZN_0075</name>
</gene>
<name>F2L130_THEU7</name>
<keyword evidence="5 6" id="KW-0472">Membrane</keyword>
<keyword evidence="10" id="KW-1185">Reference proteome</keyword>
<dbReference type="GO" id="GO:0016020">
    <property type="term" value="C:membrane"/>
    <property type="evidence" value="ECO:0007669"/>
    <property type="project" value="UniProtKB-SubCell"/>
</dbReference>
<dbReference type="GO" id="GO:0008324">
    <property type="term" value="F:monoatomic cation transmembrane transporter activity"/>
    <property type="evidence" value="ECO:0007669"/>
    <property type="project" value="InterPro"/>
</dbReference>
<feature type="domain" description="Cation efflux protein transmembrane" evidence="7">
    <location>
        <begin position="9"/>
        <end position="208"/>
    </location>
</feature>